<keyword evidence="2" id="KW-1185">Reference proteome</keyword>
<organism evidence="1 2">
    <name type="scientific">Sphagnum jensenii</name>
    <dbReference type="NCBI Taxonomy" id="128206"/>
    <lineage>
        <taxon>Eukaryota</taxon>
        <taxon>Viridiplantae</taxon>
        <taxon>Streptophyta</taxon>
        <taxon>Embryophyta</taxon>
        <taxon>Bryophyta</taxon>
        <taxon>Sphagnophytina</taxon>
        <taxon>Sphagnopsida</taxon>
        <taxon>Sphagnales</taxon>
        <taxon>Sphagnaceae</taxon>
        <taxon>Sphagnum</taxon>
    </lineage>
</organism>
<name>A0ABP0ZYR7_9BRYO</name>
<protein>
    <submittedName>
        <fullName evidence="1">Uncharacterized protein</fullName>
    </submittedName>
</protein>
<sequence length="88" mass="10186">MCIDLTMENIIEYCGMYYGTHHGGLKCMFANPTYLQFDDGASDDEDYNQDLVDEVDIVDIGGLRPWMRITVLTMLMCQKLHPHPWIEP</sequence>
<proteinExistence type="predicted"/>
<dbReference type="Proteomes" id="UP001497522">
    <property type="component" value="Unassembled WGS sequence"/>
</dbReference>
<evidence type="ECO:0000313" key="1">
    <source>
        <dbReference type="EMBL" id="CAK9855775.1"/>
    </source>
</evidence>
<comment type="caution">
    <text evidence="1">The sequence shown here is derived from an EMBL/GenBank/DDBJ whole genome shotgun (WGS) entry which is preliminary data.</text>
</comment>
<evidence type="ECO:0000313" key="2">
    <source>
        <dbReference type="Proteomes" id="UP001497522"/>
    </source>
</evidence>
<accession>A0ABP0ZYR7</accession>
<reference evidence="1" key="1">
    <citation type="submission" date="2024-03" db="EMBL/GenBank/DDBJ databases">
        <authorList>
            <consortium name="ELIXIR-Norway"/>
            <consortium name="Elixir Norway"/>
        </authorList>
    </citation>
    <scope>NUCLEOTIDE SEQUENCE</scope>
</reference>
<dbReference type="EMBL" id="CAXHBF010000291">
    <property type="protein sequence ID" value="CAK9855775.1"/>
    <property type="molecule type" value="Genomic_DNA"/>
</dbReference>
<gene>
    <name evidence="1" type="ORF">CSSPJE1EN2_LOCUS25707</name>
</gene>